<evidence type="ECO:0000256" key="1">
    <source>
        <dbReference type="SAM" id="MobiDB-lite"/>
    </source>
</evidence>
<dbReference type="PANTHER" id="PTHR33488">
    <property type="entry name" value="ZGC:162509"/>
    <property type="match status" value="1"/>
</dbReference>
<evidence type="ECO:0000313" key="3">
    <source>
        <dbReference type="EMBL" id="CAF3764213.1"/>
    </source>
</evidence>
<protein>
    <submittedName>
        <fullName evidence="3">Uncharacterized protein</fullName>
    </submittedName>
</protein>
<proteinExistence type="predicted"/>
<dbReference type="Proteomes" id="UP000682733">
    <property type="component" value="Unassembled WGS sequence"/>
</dbReference>
<name>A0A8S2IWQ9_9BILA</name>
<gene>
    <name evidence="2" type="ORF">OVA965_LOCUS14235</name>
    <name evidence="3" type="ORF">TMI583_LOCUS14239</name>
</gene>
<feature type="compositionally biased region" description="Polar residues" evidence="1">
    <location>
        <begin position="348"/>
        <end position="362"/>
    </location>
</feature>
<dbReference type="AlphaFoldDB" id="A0A8S2IWQ9"/>
<reference evidence="3" key="1">
    <citation type="submission" date="2021-02" db="EMBL/GenBank/DDBJ databases">
        <authorList>
            <person name="Nowell W R."/>
        </authorList>
    </citation>
    <scope>NUCLEOTIDE SEQUENCE</scope>
</reference>
<dbReference type="EMBL" id="CAJOBA010006135">
    <property type="protein sequence ID" value="CAF3764213.1"/>
    <property type="molecule type" value="Genomic_DNA"/>
</dbReference>
<comment type="caution">
    <text evidence="3">The sequence shown here is derived from an EMBL/GenBank/DDBJ whole genome shotgun (WGS) entry which is preliminary data.</text>
</comment>
<sequence length="362" mass="42059">MESCVKGFGKGLKVFIKELAKKKGISLDTLSHFKTGFDMWYNITQNVAYNEKKDQAAQLINRGIDAIMRMISSVKKGRDVKNENKQQFIVLRSDVEKFLAQQASTTNNNPVSNFNAPQERATDKNPKFIVAVRQQELRYLEKTYEDRYNAFRKLNDEVSDMIGRMVRLDSDEIQFKDILEVLHTAVKLLAEIKTNWNHLTIFFKTIAQEIALSVDSILAPVLDHAEGAISPIKEERDRKFLLAAIDRLGKQAVDESHLIFLLSRTYVDISSKYLMEKLADLSRLMFMKTKEEREVELNILKNEESKMEETVRELVAQRRRIFQEHLDKQQRELEKLNQQSADSDEDNQQMSDQDQDFLNTNV</sequence>
<evidence type="ECO:0000313" key="2">
    <source>
        <dbReference type="EMBL" id="CAF0994390.1"/>
    </source>
</evidence>
<accession>A0A8S2IWQ9</accession>
<evidence type="ECO:0000313" key="4">
    <source>
        <dbReference type="Proteomes" id="UP000682733"/>
    </source>
</evidence>
<organism evidence="3 4">
    <name type="scientific">Didymodactylos carnosus</name>
    <dbReference type="NCBI Taxonomy" id="1234261"/>
    <lineage>
        <taxon>Eukaryota</taxon>
        <taxon>Metazoa</taxon>
        <taxon>Spiralia</taxon>
        <taxon>Gnathifera</taxon>
        <taxon>Rotifera</taxon>
        <taxon>Eurotatoria</taxon>
        <taxon>Bdelloidea</taxon>
        <taxon>Philodinida</taxon>
        <taxon>Philodinidae</taxon>
        <taxon>Didymodactylos</taxon>
    </lineage>
</organism>
<dbReference type="PANTHER" id="PTHR33488:SF2">
    <property type="entry name" value="EARLY ENDOSOME ANTIGEN 1-LIKE"/>
    <property type="match status" value="1"/>
</dbReference>
<dbReference type="EMBL" id="CAJNOK010006127">
    <property type="protein sequence ID" value="CAF0994390.1"/>
    <property type="molecule type" value="Genomic_DNA"/>
</dbReference>
<feature type="region of interest" description="Disordered" evidence="1">
    <location>
        <begin position="335"/>
        <end position="362"/>
    </location>
</feature>
<dbReference type="Proteomes" id="UP000677228">
    <property type="component" value="Unassembled WGS sequence"/>
</dbReference>